<gene>
    <name evidence="6" type="ORF">CVT25_003668</name>
</gene>
<evidence type="ECO:0000256" key="4">
    <source>
        <dbReference type="SAM" id="Phobius"/>
    </source>
</evidence>
<keyword evidence="4" id="KW-1133">Transmembrane helix</keyword>
<organism evidence="6 7">
    <name type="scientific">Psilocybe cyanescens</name>
    <dbReference type="NCBI Taxonomy" id="93625"/>
    <lineage>
        <taxon>Eukaryota</taxon>
        <taxon>Fungi</taxon>
        <taxon>Dikarya</taxon>
        <taxon>Basidiomycota</taxon>
        <taxon>Agaricomycotina</taxon>
        <taxon>Agaricomycetes</taxon>
        <taxon>Agaricomycetidae</taxon>
        <taxon>Agaricales</taxon>
        <taxon>Agaricineae</taxon>
        <taxon>Strophariaceae</taxon>
        <taxon>Psilocybe</taxon>
    </lineage>
</organism>
<dbReference type="InterPro" id="IPR036028">
    <property type="entry name" value="SH3-like_dom_sf"/>
</dbReference>
<feature type="compositionally biased region" description="Basic residues" evidence="3">
    <location>
        <begin position="1"/>
        <end position="11"/>
    </location>
</feature>
<keyword evidence="1 2" id="KW-0728">SH3 domain</keyword>
<dbReference type="InterPro" id="IPR001452">
    <property type="entry name" value="SH3_domain"/>
</dbReference>
<evidence type="ECO:0000259" key="5">
    <source>
        <dbReference type="PROSITE" id="PS50002"/>
    </source>
</evidence>
<dbReference type="AlphaFoldDB" id="A0A409WZV9"/>
<evidence type="ECO:0000313" key="7">
    <source>
        <dbReference type="Proteomes" id="UP000283269"/>
    </source>
</evidence>
<evidence type="ECO:0000256" key="3">
    <source>
        <dbReference type="SAM" id="MobiDB-lite"/>
    </source>
</evidence>
<dbReference type="OrthoDB" id="5340910at2759"/>
<feature type="compositionally biased region" description="Polar residues" evidence="3">
    <location>
        <begin position="20"/>
        <end position="30"/>
    </location>
</feature>
<name>A0A409WZV9_PSICY</name>
<evidence type="ECO:0000256" key="2">
    <source>
        <dbReference type="PROSITE-ProRule" id="PRU00192"/>
    </source>
</evidence>
<evidence type="ECO:0000256" key="1">
    <source>
        <dbReference type="ARBA" id="ARBA00022443"/>
    </source>
</evidence>
<feature type="compositionally biased region" description="Low complexity" evidence="3">
    <location>
        <begin position="284"/>
        <end position="301"/>
    </location>
</feature>
<feature type="domain" description="SH3" evidence="5">
    <location>
        <begin position="317"/>
        <end position="380"/>
    </location>
</feature>
<dbReference type="SMART" id="SM00326">
    <property type="entry name" value="SH3"/>
    <property type="match status" value="1"/>
</dbReference>
<dbReference type="InParanoid" id="A0A409WZV9"/>
<feature type="compositionally biased region" description="Polar residues" evidence="3">
    <location>
        <begin position="303"/>
        <end position="315"/>
    </location>
</feature>
<evidence type="ECO:0000313" key="6">
    <source>
        <dbReference type="EMBL" id="PPQ84065.1"/>
    </source>
</evidence>
<keyword evidence="4" id="KW-0472">Membrane</keyword>
<feature type="compositionally biased region" description="Low complexity" evidence="3">
    <location>
        <begin position="235"/>
        <end position="246"/>
    </location>
</feature>
<feature type="region of interest" description="Disordered" evidence="3">
    <location>
        <begin position="215"/>
        <end position="315"/>
    </location>
</feature>
<keyword evidence="4" id="KW-0812">Transmembrane</keyword>
<keyword evidence="7" id="KW-1185">Reference proteome</keyword>
<reference evidence="6 7" key="1">
    <citation type="journal article" date="2018" name="Evol. Lett.">
        <title>Horizontal gene cluster transfer increased hallucinogenic mushroom diversity.</title>
        <authorList>
            <person name="Reynolds H.T."/>
            <person name="Vijayakumar V."/>
            <person name="Gluck-Thaler E."/>
            <person name="Korotkin H.B."/>
            <person name="Matheny P.B."/>
            <person name="Slot J.C."/>
        </authorList>
    </citation>
    <scope>NUCLEOTIDE SEQUENCE [LARGE SCALE GENOMIC DNA]</scope>
    <source>
        <strain evidence="6 7">2631</strain>
    </source>
</reference>
<dbReference type="EMBL" id="NHYD01002935">
    <property type="protein sequence ID" value="PPQ84065.1"/>
    <property type="molecule type" value="Genomic_DNA"/>
</dbReference>
<dbReference type="Pfam" id="PF14604">
    <property type="entry name" value="SH3_9"/>
    <property type="match status" value="1"/>
</dbReference>
<dbReference type="Gene3D" id="2.30.30.40">
    <property type="entry name" value="SH3 Domains"/>
    <property type="match status" value="1"/>
</dbReference>
<accession>A0A409WZV9</accession>
<comment type="caution">
    <text evidence="6">The sequence shown here is derived from an EMBL/GenBank/DDBJ whole genome shotgun (WGS) entry which is preliminary data.</text>
</comment>
<feature type="region of interest" description="Disordered" evidence="3">
    <location>
        <begin position="99"/>
        <end position="171"/>
    </location>
</feature>
<feature type="compositionally biased region" description="Low complexity" evidence="3">
    <location>
        <begin position="34"/>
        <end position="46"/>
    </location>
</feature>
<dbReference type="STRING" id="93625.A0A409WZV9"/>
<dbReference type="SUPFAM" id="SSF50044">
    <property type="entry name" value="SH3-domain"/>
    <property type="match status" value="1"/>
</dbReference>
<dbReference type="CDD" id="cd12087">
    <property type="entry name" value="TM_EGFR-like"/>
    <property type="match status" value="1"/>
</dbReference>
<protein>
    <recommendedName>
        <fullName evidence="5">SH3 domain-containing protein</fullName>
    </recommendedName>
</protein>
<feature type="transmembrane region" description="Helical" evidence="4">
    <location>
        <begin position="51"/>
        <end position="73"/>
    </location>
</feature>
<sequence length="402" mass="43237">MIGSNHAKRMVKVNVARTPQDYSPNSSSATVAEASSPTHSSVSTSLPTSTATLAGVISFLGVAIIVVLGVYLYRRRGNAARWSNRPAVDFDPNSFTVEKKSMQQVASPVAPARSPRYQASISSKDSDDSTSTSESAGWKPQGSPKLRVTNKNRGSAPALPKILADSKRPSRAKAWTESLNLNLDDIVRSPPPSYDLANSAGPEFLVPVPSQMPVEKARRVTATPPTPPANRKSSKPSTPVTPVSSSGQYVQTLTLPAKRDDGVPASVPSPARSESFAPKELMLPAPTSAASKAKHSPPANANPFASQEDSYYTNSNKKPRMMHVIAHYTPTLPDELRVHVGDTVRVLEEYKDGWCFAQYVGKADAPKGVVPLICLEERLRMVPVAHSRSPNGSFSSFSNWHN</sequence>
<dbReference type="PROSITE" id="PS50002">
    <property type="entry name" value="SH3"/>
    <property type="match status" value="1"/>
</dbReference>
<dbReference type="Proteomes" id="UP000283269">
    <property type="component" value="Unassembled WGS sequence"/>
</dbReference>
<feature type="region of interest" description="Disordered" evidence="3">
    <location>
        <begin position="1"/>
        <end position="46"/>
    </location>
</feature>
<proteinExistence type="predicted"/>